<comment type="caution">
    <text evidence="2">The sequence shown here is derived from an EMBL/GenBank/DDBJ whole genome shotgun (WGS) entry which is preliminary data.</text>
</comment>
<keyword evidence="3" id="KW-1185">Reference proteome</keyword>
<gene>
    <name evidence="2" type="ORF">K0504_03560</name>
</gene>
<feature type="transmembrane region" description="Helical" evidence="1">
    <location>
        <begin position="48"/>
        <end position="70"/>
    </location>
</feature>
<keyword evidence="1" id="KW-0472">Membrane</keyword>
<reference evidence="2" key="1">
    <citation type="submission" date="2021-07" db="EMBL/GenBank/DDBJ databases">
        <title>Neiella marina sp. nov., isolated from the intestinal content of sea cucumber Apostichopus japonicus.</title>
        <authorList>
            <person name="Bai X."/>
        </authorList>
    </citation>
    <scope>NUCLEOTIDE SEQUENCE</scope>
    <source>
        <strain evidence="2">126</strain>
    </source>
</reference>
<protein>
    <submittedName>
        <fullName evidence="2">Uncharacterized protein</fullName>
    </submittedName>
</protein>
<dbReference type="RefSeq" id="WP_220102795.1">
    <property type="nucleotide sequence ID" value="NZ_JAHZSS010000003.1"/>
</dbReference>
<sequence>MNAKRFEKWRTIRLKGKLHFSLTGILYCGVPLLIVSLASNWPKNSLELLGTIAIYALAGLVLGRAIWFIFEREYQRELAQRAKSGS</sequence>
<evidence type="ECO:0000313" key="2">
    <source>
        <dbReference type="EMBL" id="MBW8190102.1"/>
    </source>
</evidence>
<keyword evidence="1" id="KW-0812">Transmembrane</keyword>
<dbReference type="Proteomes" id="UP001166251">
    <property type="component" value="Unassembled WGS sequence"/>
</dbReference>
<feature type="transmembrane region" description="Helical" evidence="1">
    <location>
        <begin position="20"/>
        <end position="42"/>
    </location>
</feature>
<keyword evidence="1" id="KW-1133">Transmembrane helix</keyword>
<name>A0ABS7EEI9_9GAMM</name>
<organism evidence="2 3">
    <name type="scientific">Neiella holothuriorum</name>
    <dbReference type="NCBI Taxonomy" id="2870530"/>
    <lineage>
        <taxon>Bacteria</taxon>
        <taxon>Pseudomonadati</taxon>
        <taxon>Pseudomonadota</taxon>
        <taxon>Gammaproteobacteria</taxon>
        <taxon>Alteromonadales</taxon>
        <taxon>Echinimonadaceae</taxon>
        <taxon>Neiella</taxon>
    </lineage>
</organism>
<evidence type="ECO:0000313" key="3">
    <source>
        <dbReference type="Proteomes" id="UP001166251"/>
    </source>
</evidence>
<dbReference type="EMBL" id="JAHZSS010000003">
    <property type="protein sequence ID" value="MBW8190102.1"/>
    <property type="molecule type" value="Genomic_DNA"/>
</dbReference>
<accession>A0ABS7EEI9</accession>
<evidence type="ECO:0000256" key="1">
    <source>
        <dbReference type="SAM" id="Phobius"/>
    </source>
</evidence>
<proteinExistence type="predicted"/>